<feature type="transmembrane region" description="Helical" evidence="5">
    <location>
        <begin position="603"/>
        <end position="624"/>
    </location>
</feature>
<dbReference type="AlphaFoldDB" id="A0A2T7Q0K4"/>
<evidence type="ECO:0000256" key="4">
    <source>
        <dbReference type="SAM" id="MobiDB-lite"/>
    </source>
</evidence>
<keyword evidence="5" id="KW-1133">Transmembrane helix</keyword>
<dbReference type="SUPFAM" id="SSF48371">
    <property type="entry name" value="ARM repeat"/>
    <property type="match status" value="1"/>
</dbReference>
<dbReference type="Proteomes" id="UP000245119">
    <property type="component" value="Linkage Group LG1"/>
</dbReference>
<dbReference type="GO" id="GO:0042162">
    <property type="term" value="F:telomeric DNA binding"/>
    <property type="evidence" value="ECO:0007669"/>
    <property type="project" value="TreeGrafter"/>
</dbReference>
<dbReference type="EMBL" id="PZQS01000001">
    <property type="protein sequence ID" value="PVD39188.1"/>
    <property type="molecule type" value="Genomic_DNA"/>
</dbReference>
<organism evidence="8 9">
    <name type="scientific">Pomacea canaliculata</name>
    <name type="common">Golden apple snail</name>
    <dbReference type="NCBI Taxonomy" id="400727"/>
    <lineage>
        <taxon>Eukaryota</taxon>
        <taxon>Metazoa</taxon>
        <taxon>Spiralia</taxon>
        <taxon>Lophotrochozoa</taxon>
        <taxon>Mollusca</taxon>
        <taxon>Gastropoda</taxon>
        <taxon>Caenogastropoda</taxon>
        <taxon>Architaenioglossa</taxon>
        <taxon>Ampullarioidea</taxon>
        <taxon>Ampullariidae</taxon>
        <taxon>Pomacea</taxon>
    </lineage>
</organism>
<comment type="caution">
    <text evidence="8">The sequence shown here is derived from an EMBL/GenBank/DDBJ whole genome shotgun (WGS) entry which is preliminary data.</text>
</comment>
<feature type="region of interest" description="Disordered" evidence="4">
    <location>
        <begin position="507"/>
        <end position="535"/>
    </location>
</feature>
<gene>
    <name evidence="8" type="ORF">C0Q70_01816</name>
</gene>
<comment type="similarity">
    <text evidence="2">Belongs to the TEL2 family.</text>
</comment>
<sequence>MEAQVRAVAREILNGIQLAADSDCKSQWLDAAVSLIVDSKNEKGLHPLLCHYDDIPIDHLKTIYKEHHYSRLCRKILDLLTIEWIQTAAGAVNRQIETIFLRGPPTYALLALDQALLSNSQGFRLQKVTVLLEQFIKNDRLKQVLWDQCHITSSSSVQSPADFHAGKAGLWDELIRAVSSLPDKIANKLGRETSDIFLPQNYVPLLGKYILECLQRCHDSLMKAQDCSLEFISRLLGKLCLKGFADILFDTLVPPLCVLVNKDYVLLVQNLIGYLASSQTRRHLYAKVLCDLLKVWGNASTLRHVSEEQHLFMCRVLMVSISHLQQADQKQRKHELVELLLPGVQAHLNSTNVNIRTRGMLVAQALTRTIDPEGQQIEFEIIRNREVEELEKLLVLPTDPGLTEIEHDDDLVAYDMSHDKPVTKVKTPVYIRDCMEEEFTKILLHSTESYGIPEFVLHRFKAMVALAVHCPSQVARYLSAQFYERNYNIRQRLDMLEVLATAAQELSQPEASTSKATSRWSPVRHTQAESTTNPETWQQIVQQRINSKTRRFIKGPSKPEPTPVPNRFGHVAGEFFFPLMRFYDKSESVFDLMGSDSLVLHRLVYTLAIILYAAINTTAASQMGKSLLEFTWGLRIHSDVSVRQAVLVATSMVLLVVPGHFLLTDLQMDIMETKEWLQMVLEKDVNTECRKLAMQALTLLDNTVAMDFIGCFFCHRIPTYIYRLSVFVPITLALLHIQVLSTSALTKMAFRSAVIAKPPAPGVGNKY</sequence>
<name>A0A2T7Q0K4_POMCA</name>
<keyword evidence="5" id="KW-0812">Transmembrane</keyword>
<evidence type="ECO:0000256" key="1">
    <source>
        <dbReference type="ARBA" id="ARBA00004496"/>
    </source>
</evidence>
<feature type="domain" description="Telomere length regulation protein conserved" evidence="6">
    <location>
        <begin position="436"/>
        <end position="503"/>
    </location>
</feature>
<feature type="compositionally biased region" description="Polar residues" evidence="4">
    <location>
        <begin position="507"/>
        <end position="520"/>
    </location>
</feature>
<evidence type="ECO:0000256" key="2">
    <source>
        <dbReference type="ARBA" id="ARBA00006133"/>
    </source>
</evidence>
<feature type="transmembrane region" description="Helical" evidence="5">
    <location>
        <begin position="720"/>
        <end position="741"/>
    </location>
</feature>
<dbReference type="InterPro" id="IPR016024">
    <property type="entry name" value="ARM-type_fold"/>
</dbReference>
<evidence type="ECO:0000256" key="5">
    <source>
        <dbReference type="SAM" id="Phobius"/>
    </source>
</evidence>
<dbReference type="Pfam" id="PF25320">
    <property type="entry name" value="TELO2_ARM"/>
    <property type="match status" value="1"/>
</dbReference>
<dbReference type="GO" id="GO:0051083">
    <property type="term" value="P:'de novo' cotranslational protein folding"/>
    <property type="evidence" value="ECO:0007669"/>
    <property type="project" value="TreeGrafter"/>
</dbReference>
<keyword evidence="5" id="KW-0472">Membrane</keyword>
<evidence type="ECO:0000313" key="8">
    <source>
        <dbReference type="EMBL" id="PVD39188.1"/>
    </source>
</evidence>
<evidence type="ECO:0000259" key="7">
    <source>
        <dbReference type="Pfam" id="PF25320"/>
    </source>
</evidence>
<feature type="domain" description="TELO2 ARM repeat" evidence="7">
    <location>
        <begin position="278"/>
        <end position="373"/>
    </location>
</feature>
<dbReference type="OrthoDB" id="10258062at2759"/>
<dbReference type="PANTHER" id="PTHR15830">
    <property type="entry name" value="TELOMERE LENGTH REGULATION PROTEIN TEL2 FAMILY MEMBER"/>
    <property type="match status" value="1"/>
</dbReference>
<dbReference type="Pfam" id="PF10193">
    <property type="entry name" value="Telomere_reg-2"/>
    <property type="match status" value="1"/>
</dbReference>
<reference evidence="8 9" key="1">
    <citation type="submission" date="2018-04" db="EMBL/GenBank/DDBJ databases">
        <title>The genome of golden apple snail Pomacea canaliculata provides insight into stress tolerance and invasive adaptation.</title>
        <authorList>
            <person name="Liu C."/>
            <person name="Liu B."/>
            <person name="Ren Y."/>
            <person name="Zhang Y."/>
            <person name="Wang H."/>
            <person name="Li S."/>
            <person name="Jiang F."/>
            <person name="Yin L."/>
            <person name="Zhang G."/>
            <person name="Qian W."/>
            <person name="Fan W."/>
        </authorList>
    </citation>
    <scope>NUCLEOTIDE SEQUENCE [LARGE SCALE GENOMIC DNA]</scope>
    <source>
        <strain evidence="8">SZHN2017</strain>
        <tissue evidence="8">Muscle</tissue>
    </source>
</reference>
<dbReference type="GO" id="GO:0051879">
    <property type="term" value="F:Hsp90 protein binding"/>
    <property type="evidence" value="ECO:0007669"/>
    <property type="project" value="TreeGrafter"/>
</dbReference>
<dbReference type="GO" id="GO:0005829">
    <property type="term" value="C:cytosol"/>
    <property type="evidence" value="ECO:0007669"/>
    <property type="project" value="TreeGrafter"/>
</dbReference>
<accession>A0A2T7Q0K4</accession>
<dbReference type="InterPro" id="IPR038528">
    <property type="entry name" value="TEL2_C_sf"/>
</dbReference>
<dbReference type="InterPro" id="IPR057348">
    <property type="entry name" value="TELO2_ARM"/>
</dbReference>
<dbReference type="PANTHER" id="PTHR15830:SF10">
    <property type="entry name" value="TELOMERE LENGTH REGULATION PROTEIN TEL2 HOMOLOG"/>
    <property type="match status" value="1"/>
</dbReference>
<comment type="subcellular location">
    <subcellularLocation>
        <location evidence="1">Cytoplasm</location>
    </subcellularLocation>
</comment>
<evidence type="ECO:0000259" key="6">
    <source>
        <dbReference type="Pfam" id="PF10193"/>
    </source>
</evidence>
<dbReference type="STRING" id="400727.A0A2T7Q0K4"/>
<proteinExistence type="inferred from homology"/>
<evidence type="ECO:0000313" key="9">
    <source>
        <dbReference type="Proteomes" id="UP000245119"/>
    </source>
</evidence>
<keyword evidence="3" id="KW-0963">Cytoplasm</keyword>
<evidence type="ECO:0000256" key="3">
    <source>
        <dbReference type="ARBA" id="ARBA00022490"/>
    </source>
</evidence>
<dbReference type="InterPro" id="IPR051970">
    <property type="entry name" value="TEL2_Regulation"/>
</dbReference>
<dbReference type="Gene3D" id="1.25.40.720">
    <property type="entry name" value="Telomere length regulation protein 2, C-terminal domain"/>
    <property type="match status" value="2"/>
</dbReference>
<dbReference type="InterPro" id="IPR019337">
    <property type="entry name" value="Telomere_length_regulation_dom"/>
</dbReference>
<keyword evidence="9" id="KW-1185">Reference proteome</keyword>
<protein>
    <submittedName>
        <fullName evidence="8">Uncharacterized protein</fullName>
    </submittedName>
</protein>
<feature type="transmembrane region" description="Helical" evidence="5">
    <location>
        <begin position="645"/>
        <end position="663"/>
    </location>
</feature>